<proteinExistence type="predicted"/>
<feature type="transmembrane region" description="Helical" evidence="1">
    <location>
        <begin position="233"/>
        <end position="252"/>
    </location>
</feature>
<protein>
    <submittedName>
        <fullName evidence="2">Uncharacterized protein</fullName>
    </submittedName>
</protein>
<accession>A0A1F6GA73</accession>
<keyword evidence="1" id="KW-1133">Transmembrane helix</keyword>
<dbReference type="AlphaFoldDB" id="A0A1F6GA73"/>
<keyword evidence="1" id="KW-0472">Membrane</keyword>
<name>A0A1F6GA73_9PROT</name>
<feature type="transmembrane region" description="Helical" evidence="1">
    <location>
        <begin position="194"/>
        <end position="213"/>
    </location>
</feature>
<sequence>MAASKLEKIEKLSPGTLRQRRNLLIASVTMFILIEVFQKLGDWPAFNAIPFLGITLEKEVTIQDGLAVTLAYFWVRYLQYLIQFDWYQFRLYLREINHDLMAEWWEKFLDHGNENKFMREKEKVKTRAAADDLMPHIFHKSVHRDWAKPFLLKFNSASNEYIRYEFILPNGAKIWLEFWSLVHLLFFRTYLTDYIFPAAFGLWAFLGYLNPYHWGSSPLVFIRSDNFLPCVKYFVGILAFALVAIIFWFWMFKQIKPNEVTNNPNIDQTTSKGVE</sequence>
<dbReference type="STRING" id="1817772.A2527_12635"/>
<dbReference type="Proteomes" id="UP000178449">
    <property type="component" value="Unassembled WGS sequence"/>
</dbReference>
<gene>
    <name evidence="2" type="ORF">A2527_12635</name>
</gene>
<evidence type="ECO:0000313" key="2">
    <source>
        <dbReference type="EMBL" id="OGG95013.1"/>
    </source>
</evidence>
<feature type="transmembrane region" description="Helical" evidence="1">
    <location>
        <begin position="60"/>
        <end position="78"/>
    </location>
</feature>
<dbReference type="EMBL" id="MFNE01000029">
    <property type="protein sequence ID" value="OGG95013.1"/>
    <property type="molecule type" value="Genomic_DNA"/>
</dbReference>
<evidence type="ECO:0000313" key="3">
    <source>
        <dbReference type="Proteomes" id="UP000178449"/>
    </source>
</evidence>
<organism evidence="2 3">
    <name type="scientific">Candidatus Lambdaproteobacteria bacterium RIFOXYD2_FULL_50_16</name>
    <dbReference type="NCBI Taxonomy" id="1817772"/>
    <lineage>
        <taxon>Bacteria</taxon>
        <taxon>Pseudomonadati</taxon>
        <taxon>Pseudomonadota</taxon>
        <taxon>Candidatus Lambdaproteobacteria</taxon>
    </lineage>
</organism>
<keyword evidence="1" id="KW-0812">Transmembrane</keyword>
<reference evidence="2 3" key="1">
    <citation type="journal article" date="2016" name="Nat. Commun.">
        <title>Thousands of microbial genomes shed light on interconnected biogeochemical processes in an aquifer system.</title>
        <authorList>
            <person name="Anantharaman K."/>
            <person name="Brown C.T."/>
            <person name="Hug L.A."/>
            <person name="Sharon I."/>
            <person name="Castelle C.J."/>
            <person name="Probst A.J."/>
            <person name="Thomas B.C."/>
            <person name="Singh A."/>
            <person name="Wilkins M.J."/>
            <person name="Karaoz U."/>
            <person name="Brodie E.L."/>
            <person name="Williams K.H."/>
            <person name="Hubbard S.S."/>
            <person name="Banfield J.F."/>
        </authorList>
    </citation>
    <scope>NUCLEOTIDE SEQUENCE [LARGE SCALE GENOMIC DNA]</scope>
</reference>
<comment type="caution">
    <text evidence="2">The sequence shown here is derived from an EMBL/GenBank/DDBJ whole genome shotgun (WGS) entry which is preliminary data.</text>
</comment>
<evidence type="ECO:0000256" key="1">
    <source>
        <dbReference type="SAM" id="Phobius"/>
    </source>
</evidence>
<feature type="transmembrane region" description="Helical" evidence="1">
    <location>
        <begin position="21"/>
        <end position="40"/>
    </location>
</feature>